<protein>
    <submittedName>
        <fullName evidence="2">Unannotated protein</fullName>
    </submittedName>
</protein>
<feature type="transmembrane region" description="Helical" evidence="1">
    <location>
        <begin position="90"/>
        <end position="107"/>
    </location>
</feature>
<organism evidence="2">
    <name type="scientific">freshwater metagenome</name>
    <dbReference type="NCBI Taxonomy" id="449393"/>
    <lineage>
        <taxon>unclassified sequences</taxon>
        <taxon>metagenomes</taxon>
        <taxon>ecological metagenomes</taxon>
    </lineage>
</organism>
<reference evidence="2" key="1">
    <citation type="submission" date="2020-05" db="EMBL/GenBank/DDBJ databases">
        <authorList>
            <person name="Chiriac C."/>
            <person name="Salcher M."/>
            <person name="Ghai R."/>
            <person name="Kavagutti S V."/>
        </authorList>
    </citation>
    <scope>NUCLEOTIDE SEQUENCE</scope>
</reference>
<proteinExistence type="predicted"/>
<dbReference type="AlphaFoldDB" id="A0A6J6TKY9"/>
<keyword evidence="1" id="KW-0472">Membrane</keyword>
<keyword evidence="1" id="KW-1133">Transmembrane helix</keyword>
<feature type="transmembrane region" description="Helical" evidence="1">
    <location>
        <begin position="34"/>
        <end position="56"/>
    </location>
</feature>
<evidence type="ECO:0000256" key="1">
    <source>
        <dbReference type="SAM" id="Phobius"/>
    </source>
</evidence>
<keyword evidence="1" id="KW-0812">Transmembrane</keyword>
<feature type="transmembrane region" description="Helical" evidence="1">
    <location>
        <begin position="6"/>
        <end position="22"/>
    </location>
</feature>
<gene>
    <name evidence="2" type="ORF">UFOPK2809_00753</name>
</gene>
<sequence length="125" mass="13961">MTYTQIGVLAVVLAVALDLFLLRTHLVRRKVFWVSYAIIVFFQLITNGMFTGFGIVRYDDDAIFGGSSPEFGPPPFIGDGRLAFAPVEDLLFGFALVLLTLACWVWLGRNGVQRKPKAGPPVWRR</sequence>
<evidence type="ECO:0000313" key="2">
    <source>
        <dbReference type="EMBL" id="CAB4748111.1"/>
    </source>
</evidence>
<accession>A0A6J6TKY9</accession>
<dbReference type="EMBL" id="CAEZZA010000086">
    <property type="protein sequence ID" value="CAB4748111.1"/>
    <property type="molecule type" value="Genomic_DNA"/>
</dbReference>
<name>A0A6J6TKY9_9ZZZZ</name>